<name>A0ABR0KJU2_9EURO</name>
<dbReference type="PANTHER" id="PTHR11618:SF4">
    <property type="entry name" value="TRANSCRIPTION FACTOR IIIB 90 KDA SUBUNIT"/>
    <property type="match status" value="1"/>
</dbReference>
<feature type="compositionally biased region" description="Low complexity" evidence="10">
    <location>
        <begin position="803"/>
        <end position="829"/>
    </location>
</feature>
<dbReference type="Gene3D" id="1.20.5.650">
    <property type="entry name" value="Single helix bin"/>
    <property type="match status" value="1"/>
</dbReference>
<feature type="compositionally biased region" description="Basic residues" evidence="10">
    <location>
        <begin position="369"/>
        <end position="380"/>
    </location>
</feature>
<gene>
    <name evidence="13" type="primary">BRF1</name>
    <name evidence="13" type="ORF">LTR24_001694</name>
</gene>
<feature type="compositionally biased region" description="Basic and acidic residues" evidence="10">
    <location>
        <begin position="635"/>
        <end position="657"/>
    </location>
</feature>
<feature type="compositionally biased region" description="Acidic residues" evidence="10">
    <location>
        <begin position="392"/>
        <end position="418"/>
    </location>
</feature>
<keyword evidence="14" id="KW-1185">Reference proteome</keyword>
<feature type="region of interest" description="Disordered" evidence="10">
    <location>
        <begin position="1"/>
        <end position="44"/>
    </location>
</feature>
<comment type="similarity">
    <text evidence="2">Belongs to the TFIIB family.</text>
</comment>
<keyword evidence="4" id="KW-0677">Repeat</keyword>
<keyword evidence="9" id="KW-0539">Nucleus</keyword>
<reference evidence="13 14" key="1">
    <citation type="submission" date="2023-08" db="EMBL/GenBank/DDBJ databases">
        <title>Black Yeasts Isolated from many extreme environments.</title>
        <authorList>
            <person name="Coleine C."/>
            <person name="Stajich J.E."/>
            <person name="Selbmann L."/>
        </authorList>
    </citation>
    <scope>NUCLEOTIDE SEQUENCE [LARGE SCALE GENOMIC DNA]</scope>
    <source>
        <strain evidence="13 14">CCFEE 5885</strain>
    </source>
</reference>
<feature type="compositionally biased region" description="Low complexity" evidence="10">
    <location>
        <begin position="769"/>
        <end position="783"/>
    </location>
</feature>
<keyword evidence="8" id="KW-0804">Transcription</keyword>
<dbReference type="Pfam" id="PF00382">
    <property type="entry name" value="TFIIB"/>
    <property type="match status" value="1"/>
</dbReference>
<evidence type="ECO:0000256" key="5">
    <source>
        <dbReference type="ARBA" id="ARBA00022771"/>
    </source>
</evidence>
<evidence type="ECO:0000256" key="10">
    <source>
        <dbReference type="SAM" id="MobiDB-lite"/>
    </source>
</evidence>
<feature type="domain" description="Brf1 TBP-binding" evidence="12">
    <location>
        <begin position="551"/>
        <end position="622"/>
    </location>
</feature>
<evidence type="ECO:0000256" key="8">
    <source>
        <dbReference type="ARBA" id="ARBA00023163"/>
    </source>
</evidence>
<dbReference type="InterPro" id="IPR036915">
    <property type="entry name" value="Cyclin-like_sf"/>
</dbReference>
<keyword evidence="5" id="KW-0863">Zinc-finger</keyword>
<dbReference type="SUPFAM" id="SSF47954">
    <property type="entry name" value="Cyclin-like"/>
    <property type="match status" value="1"/>
</dbReference>
<dbReference type="InterPro" id="IPR023486">
    <property type="entry name" value="TFIIB_CS"/>
</dbReference>
<evidence type="ECO:0000313" key="13">
    <source>
        <dbReference type="EMBL" id="KAK5098589.1"/>
    </source>
</evidence>
<dbReference type="Gene3D" id="1.10.472.10">
    <property type="entry name" value="Cyclin-like"/>
    <property type="match status" value="1"/>
</dbReference>
<keyword evidence="3" id="KW-0479">Metal-binding</keyword>
<feature type="region of interest" description="Disordered" evidence="10">
    <location>
        <begin position="85"/>
        <end position="106"/>
    </location>
</feature>
<dbReference type="InterPro" id="IPR000812">
    <property type="entry name" value="TFIIB"/>
</dbReference>
<evidence type="ECO:0000256" key="3">
    <source>
        <dbReference type="ARBA" id="ARBA00022723"/>
    </source>
</evidence>
<sequence>MVAIAPPPKYQRRPDRPRPPRASPAPSLPRSRSRSATPGGPPRCSHCNNATLVPDEGGLVCQTCGIINEEDANFRAEVEFDESSSGAIKTRGTHIGQHQSHSKTAYNSRVASAAHVGHEATKALDRAKSEAQQRVKYFALNLQVREPEENRAMFLFEQAYNLQFYRGRTLESVAIGSYNVFELGKMAKLLQQKLYLDTTREHWFTLERQKTGASDNKRAELSARQAEISKKPGSMNLQDPEDLIERFCDKLDFGDLTNIVKRDAAKVAKSMNRDWMVTGRRPSGIAGAAVMIAARMNNFRRTLREVVLVAKVTEITLSKRLEEFKETKSSTMSVKDFRATDPTAVEGYDVQKPPSYYRALPEWQDKQANKKRKRKRKTKNGKLPETAAAIENGEDEESETENEDEDEEAEDGNDEEEQPQAKRPRLDADGFVVPELPVRSNIASSAETPQRRKLGKPKGAKNWKPRPPTEEEQEEERELEEDIADQLQRNASLDPTGTVAEDSSVPEPPVPGSGVLDIYPAPRRDASMGPSVDSTVGNLGNTSMEENLGTDEFAEDPDVANCVLSEQEKRIKETIWVTENADWLRTEHAKKIKRELKDRELREKGIDPEKERMKKIRRKDGMQRAGRAGDISYLEEARNKRREQDGPEADSADKAEGANDEEEERQQGREVSIGARGSVQVMMQQRGTFSRRVDYNKLSQAYVLPGFEDSGESRSESPADPNRFFKPHQSRNHENSSRRRARATLNRIAGAMSSYETDGETDIERTSPQARSRSSSAVQAAGENEADEDEDAEYEQDTGTPEASGPPASASSARQLPTPAATQTQPRAASIPPRQASQDPQASPTLIQEGKEDATESPLSSTHTPAGYGSGAHGTPNPTHNQAPQPQQAGTREDPAEVESEGDDDDYIDEDDEPDDDPDKYFGAGDGEVVAVALGEEEEVVDDEF</sequence>
<dbReference type="EMBL" id="JAVRRG010000013">
    <property type="protein sequence ID" value="KAK5098589.1"/>
    <property type="molecule type" value="Genomic_DNA"/>
</dbReference>
<feature type="compositionally biased region" description="Basic residues" evidence="10">
    <location>
        <begin position="451"/>
        <end position="464"/>
    </location>
</feature>
<feature type="compositionally biased region" description="Polar residues" evidence="10">
    <location>
        <begin position="96"/>
        <end position="106"/>
    </location>
</feature>
<evidence type="ECO:0000256" key="4">
    <source>
        <dbReference type="ARBA" id="ARBA00022737"/>
    </source>
</evidence>
<dbReference type="Proteomes" id="UP001345013">
    <property type="component" value="Unassembled WGS sequence"/>
</dbReference>
<dbReference type="CDD" id="cd20554">
    <property type="entry name" value="CYCLIN_TFIIIB90_rpt2"/>
    <property type="match status" value="1"/>
</dbReference>
<feature type="compositionally biased region" description="Polar residues" evidence="10">
    <location>
        <begin position="876"/>
        <end position="890"/>
    </location>
</feature>
<comment type="subcellular location">
    <subcellularLocation>
        <location evidence="1">Nucleus</location>
    </subcellularLocation>
</comment>
<evidence type="ECO:0000259" key="11">
    <source>
        <dbReference type="Pfam" id="PF00382"/>
    </source>
</evidence>
<dbReference type="PROSITE" id="PS00782">
    <property type="entry name" value="TFIIB"/>
    <property type="match status" value="1"/>
</dbReference>
<feature type="region of interest" description="Disordered" evidence="10">
    <location>
        <begin position="706"/>
        <end position="924"/>
    </location>
</feature>
<evidence type="ECO:0000256" key="6">
    <source>
        <dbReference type="ARBA" id="ARBA00022833"/>
    </source>
</evidence>
<feature type="compositionally biased region" description="Low complexity" evidence="10">
    <location>
        <begin position="28"/>
        <end position="38"/>
    </location>
</feature>
<feature type="region of interest" description="Disordered" evidence="10">
    <location>
        <begin position="345"/>
        <end position="545"/>
    </location>
</feature>
<keyword evidence="6" id="KW-0862">Zinc</keyword>
<feature type="compositionally biased region" description="Basic and acidic residues" evidence="10">
    <location>
        <begin position="593"/>
        <end position="612"/>
    </location>
</feature>
<evidence type="ECO:0000256" key="9">
    <source>
        <dbReference type="ARBA" id="ARBA00023242"/>
    </source>
</evidence>
<feature type="compositionally biased region" description="Acidic residues" evidence="10">
    <location>
        <begin position="896"/>
        <end position="918"/>
    </location>
</feature>
<feature type="compositionally biased region" description="Acidic residues" evidence="10">
    <location>
        <begin position="784"/>
        <end position="796"/>
    </location>
</feature>
<evidence type="ECO:0000256" key="1">
    <source>
        <dbReference type="ARBA" id="ARBA00004123"/>
    </source>
</evidence>
<accession>A0ABR0KJU2</accession>
<feature type="compositionally biased region" description="Polar residues" evidence="10">
    <location>
        <begin position="532"/>
        <end position="545"/>
    </location>
</feature>
<protein>
    <submittedName>
        <fullName evidence="13">Transcription factor TFIIIB subunit brf1</fullName>
    </submittedName>
</protein>
<dbReference type="Pfam" id="PF07741">
    <property type="entry name" value="BRF1"/>
    <property type="match status" value="1"/>
</dbReference>
<proteinExistence type="inferred from homology"/>
<feature type="domain" description="Transcription factor TFIIB cyclin-like" evidence="11">
    <location>
        <begin position="235"/>
        <end position="327"/>
    </location>
</feature>
<dbReference type="Gene3D" id="1.10.472.170">
    <property type="match status" value="1"/>
</dbReference>
<dbReference type="PANTHER" id="PTHR11618">
    <property type="entry name" value="TRANSCRIPTION INITIATION FACTOR IIB-RELATED"/>
    <property type="match status" value="1"/>
</dbReference>
<evidence type="ECO:0000256" key="7">
    <source>
        <dbReference type="ARBA" id="ARBA00023015"/>
    </source>
</evidence>
<organism evidence="13 14">
    <name type="scientific">Lithohypha guttulata</name>
    <dbReference type="NCBI Taxonomy" id="1690604"/>
    <lineage>
        <taxon>Eukaryota</taxon>
        <taxon>Fungi</taxon>
        <taxon>Dikarya</taxon>
        <taxon>Ascomycota</taxon>
        <taxon>Pezizomycotina</taxon>
        <taxon>Eurotiomycetes</taxon>
        <taxon>Chaetothyriomycetidae</taxon>
        <taxon>Chaetothyriales</taxon>
        <taxon>Trichomeriaceae</taxon>
        <taxon>Lithohypha</taxon>
    </lineage>
</organism>
<dbReference type="InterPro" id="IPR013150">
    <property type="entry name" value="TFIIB_cyclin"/>
</dbReference>
<evidence type="ECO:0000259" key="12">
    <source>
        <dbReference type="Pfam" id="PF07741"/>
    </source>
</evidence>
<keyword evidence="7" id="KW-0805">Transcription regulation</keyword>
<comment type="caution">
    <text evidence="13">The sequence shown here is derived from an EMBL/GenBank/DDBJ whole genome shotgun (WGS) entry which is preliminary data.</text>
</comment>
<dbReference type="InterPro" id="IPR011665">
    <property type="entry name" value="BRF1_TBP-bd_dom"/>
</dbReference>
<feature type="region of interest" description="Disordered" evidence="10">
    <location>
        <begin position="593"/>
        <end position="680"/>
    </location>
</feature>
<feature type="compositionally biased region" description="Polar residues" evidence="10">
    <location>
        <begin position="835"/>
        <end position="846"/>
    </location>
</feature>
<feature type="compositionally biased region" description="Acidic residues" evidence="10">
    <location>
        <begin position="470"/>
        <end position="484"/>
    </location>
</feature>
<evidence type="ECO:0000313" key="14">
    <source>
        <dbReference type="Proteomes" id="UP001345013"/>
    </source>
</evidence>
<evidence type="ECO:0000256" key="2">
    <source>
        <dbReference type="ARBA" id="ARBA00010857"/>
    </source>
</evidence>